<dbReference type="AlphaFoldDB" id="X1UEK0"/>
<proteinExistence type="predicted"/>
<reference evidence="1" key="1">
    <citation type="journal article" date="2014" name="Front. Microbiol.">
        <title>High frequency of phylogenetically diverse reductive dehalogenase-homologous genes in deep subseafloor sedimentary metagenomes.</title>
        <authorList>
            <person name="Kawai M."/>
            <person name="Futagami T."/>
            <person name="Toyoda A."/>
            <person name="Takaki Y."/>
            <person name="Nishi S."/>
            <person name="Hori S."/>
            <person name="Arai W."/>
            <person name="Tsubouchi T."/>
            <person name="Morono Y."/>
            <person name="Uchiyama I."/>
            <person name="Ito T."/>
            <person name="Fujiyama A."/>
            <person name="Inagaki F."/>
            <person name="Takami H."/>
        </authorList>
    </citation>
    <scope>NUCLEOTIDE SEQUENCE</scope>
    <source>
        <strain evidence="1">Expedition CK06-06</strain>
    </source>
</reference>
<protein>
    <submittedName>
        <fullName evidence="1">Uncharacterized protein</fullName>
    </submittedName>
</protein>
<feature type="non-terminal residue" evidence="1">
    <location>
        <position position="1"/>
    </location>
</feature>
<sequence>FALWDDYLGSEAFVTYRIGKEDAIRTRWGLSTDKKGTFFRGDVIKLIRKLFEVNRFVAQVTPYNENPITAVFDVRGLRNAVEQFNDTLQWVED</sequence>
<name>X1UEK0_9ZZZZ</name>
<gene>
    <name evidence="1" type="ORF">S12H4_46473</name>
</gene>
<dbReference type="EMBL" id="BARW01028838">
    <property type="protein sequence ID" value="GAJ15943.1"/>
    <property type="molecule type" value="Genomic_DNA"/>
</dbReference>
<organism evidence="1">
    <name type="scientific">marine sediment metagenome</name>
    <dbReference type="NCBI Taxonomy" id="412755"/>
    <lineage>
        <taxon>unclassified sequences</taxon>
        <taxon>metagenomes</taxon>
        <taxon>ecological metagenomes</taxon>
    </lineage>
</organism>
<evidence type="ECO:0000313" key="1">
    <source>
        <dbReference type="EMBL" id="GAJ15943.1"/>
    </source>
</evidence>
<accession>X1UEK0</accession>
<comment type="caution">
    <text evidence="1">The sequence shown here is derived from an EMBL/GenBank/DDBJ whole genome shotgun (WGS) entry which is preliminary data.</text>
</comment>